<keyword evidence="1" id="KW-0812">Transmembrane</keyword>
<reference evidence="3" key="1">
    <citation type="submission" date="2016-06" db="EMBL/GenBank/DDBJ databases">
        <authorList>
            <person name="Varghese N."/>
            <person name="Submissions Spin"/>
        </authorList>
    </citation>
    <scope>NUCLEOTIDE SEQUENCE [LARGE SCALE GENOMIC DNA]</scope>
    <source>
        <strain evidence="3">DSM 45160</strain>
    </source>
</reference>
<evidence type="ECO:0000313" key="3">
    <source>
        <dbReference type="Proteomes" id="UP000198224"/>
    </source>
</evidence>
<dbReference type="AlphaFoldDB" id="A0A1C4X783"/>
<keyword evidence="3" id="KW-1185">Reference proteome</keyword>
<feature type="transmembrane region" description="Helical" evidence="1">
    <location>
        <begin position="6"/>
        <end position="28"/>
    </location>
</feature>
<evidence type="ECO:0000256" key="1">
    <source>
        <dbReference type="SAM" id="Phobius"/>
    </source>
</evidence>
<dbReference type="EMBL" id="LT607409">
    <property type="protein sequence ID" value="SCF04353.1"/>
    <property type="molecule type" value="Genomic_DNA"/>
</dbReference>
<keyword evidence="1" id="KW-1133">Transmembrane helix</keyword>
<keyword evidence="1" id="KW-0472">Membrane</keyword>
<name>A0A1C4X783_9ACTN</name>
<dbReference type="Proteomes" id="UP000198224">
    <property type="component" value="Chromosome I"/>
</dbReference>
<dbReference type="RefSeq" id="WP_157742492.1">
    <property type="nucleotide sequence ID" value="NZ_LT607409.1"/>
</dbReference>
<proteinExistence type="predicted"/>
<gene>
    <name evidence="2" type="ORF">GA0070612_3264</name>
</gene>
<feature type="transmembrane region" description="Helical" evidence="1">
    <location>
        <begin position="69"/>
        <end position="86"/>
    </location>
</feature>
<feature type="transmembrane region" description="Helical" evidence="1">
    <location>
        <begin position="40"/>
        <end position="57"/>
    </location>
</feature>
<evidence type="ECO:0000313" key="2">
    <source>
        <dbReference type="EMBL" id="SCF04353.1"/>
    </source>
</evidence>
<accession>A0A1C4X783</accession>
<organism evidence="2 3">
    <name type="scientific">Micromonospora chokoriensis</name>
    <dbReference type="NCBI Taxonomy" id="356851"/>
    <lineage>
        <taxon>Bacteria</taxon>
        <taxon>Bacillati</taxon>
        <taxon>Actinomycetota</taxon>
        <taxon>Actinomycetes</taxon>
        <taxon>Micromonosporales</taxon>
        <taxon>Micromonosporaceae</taxon>
        <taxon>Micromonospora</taxon>
    </lineage>
</organism>
<protein>
    <submittedName>
        <fullName evidence="2">Uncharacterized protein</fullName>
    </submittedName>
</protein>
<sequence>MSPWEVVTRVVVPVLLVLWAGFVFVGVFADRPETFSRPRGWHWVWAALWLGLAGEAAIGDDRSWVERTWKGVMALLLTVAVVVAAVRRHRWKARQREADG</sequence>